<name>A0RUW1_CENSY</name>
<evidence type="ECO:0000256" key="1">
    <source>
        <dbReference type="SAM" id="MobiDB-lite"/>
    </source>
</evidence>
<dbReference type="STRING" id="414004.CENSYa_0495"/>
<dbReference type="EMBL" id="DP000238">
    <property type="protein sequence ID" value="ABK77128.1"/>
    <property type="molecule type" value="Genomic_DNA"/>
</dbReference>
<gene>
    <name evidence="2" type="ordered locus">CENSYa_0495</name>
</gene>
<organism evidence="2 3">
    <name type="scientific">Cenarchaeum symbiosum (strain A)</name>
    <dbReference type="NCBI Taxonomy" id="414004"/>
    <lineage>
        <taxon>Archaea</taxon>
        <taxon>Nitrososphaerota</taxon>
        <taxon>Candidatus Cenarchaeales</taxon>
        <taxon>Candidatus Cenarchaeaceae</taxon>
        <taxon>Candidatus Cenarchaeum</taxon>
    </lineage>
</organism>
<protein>
    <submittedName>
        <fullName evidence="2">Uncharacterized protein</fullName>
    </submittedName>
</protein>
<dbReference type="EnsemblBacteria" id="ABK77128">
    <property type="protein sequence ID" value="ABK77128"/>
    <property type="gene ID" value="CENSYa_0495"/>
</dbReference>
<evidence type="ECO:0000313" key="2">
    <source>
        <dbReference type="EMBL" id="ABK77128.1"/>
    </source>
</evidence>
<reference evidence="2 3" key="1">
    <citation type="journal article" date="2006" name="Proc. Natl. Acad. Sci. U.S.A.">
        <title>Genomic analysis of the uncultivated marine crenarchaeote Cenarchaeum symbiosum.</title>
        <authorList>
            <person name="Hallam S.J."/>
            <person name="Konstantinidis K.T."/>
            <person name="Putnam N."/>
            <person name="Schleper C."/>
            <person name="Watanabe Y."/>
            <person name="Sugahara J."/>
            <person name="Preston C."/>
            <person name="de la Torre J."/>
            <person name="Richardson P.M."/>
            <person name="DeLong E.F."/>
        </authorList>
    </citation>
    <scope>NUCLEOTIDE SEQUENCE [LARGE SCALE GENOMIC DNA]</scope>
    <source>
        <strain evidence="3">A</strain>
    </source>
</reference>
<sequence>MDTAPDPAVINRLRCSLQFLRLSRHAPSRAACTGLRAGQGPLRPRPEPLQEPCQPYRYLRHGKPDGDVDECHGNDGSRLIANQRPCGSVKEQHRKGRGVEGIAEPVERRFRRKEQVPERGKRQVQQPCPVTPVKKARRGALHDVPASFPPASVVARHMQYVTGGVLYTLAAGRQGWYLTLAVPRPQSGRWNRRPRHLWPGAQSPDS</sequence>
<keyword evidence="3" id="KW-1185">Reference proteome</keyword>
<evidence type="ECO:0000313" key="3">
    <source>
        <dbReference type="Proteomes" id="UP000000758"/>
    </source>
</evidence>
<dbReference type="Proteomes" id="UP000000758">
    <property type="component" value="Chromosome"/>
</dbReference>
<accession>A0RUW1</accession>
<dbReference type="KEGG" id="csy:CENSYa_0495"/>
<dbReference type="HOGENOM" id="CLU_1329410_0_0_2"/>
<dbReference type="AlphaFoldDB" id="A0RUW1"/>
<proteinExistence type="predicted"/>
<feature type="region of interest" description="Disordered" evidence="1">
    <location>
        <begin position="187"/>
        <end position="206"/>
    </location>
</feature>